<dbReference type="InterPro" id="IPR031312">
    <property type="entry name" value="Na/sul_symport_CS"/>
</dbReference>
<accession>A0A8J7QPM2</accession>
<keyword evidence="2" id="KW-0813">Transport</keyword>
<comment type="subcellular location">
    <subcellularLocation>
        <location evidence="1">Membrane</location>
        <topology evidence="1">Multi-pass membrane protein</topology>
    </subcellularLocation>
</comment>
<gene>
    <name evidence="7" type="ORF">J3U88_25145</name>
</gene>
<comment type="caution">
    <text evidence="7">The sequence shown here is derived from an EMBL/GenBank/DDBJ whole genome shotgun (WGS) entry which is preliminary data.</text>
</comment>
<feature type="transmembrane region" description="Helical" evidence="6">
    <location>
        <begin position="362"/>
        <end position="387"/>
    </location>
</feature>
<evidence type="ECO:0000313" key="8">
    <source>
        <dbReference type="Proteomes" id="UP000664417"/>
    </source>
</evidence>
<protein>
    <submittedName>
        <fullName evidence="7">SLC13/DASS family transporter</fullName>
    </submittedName>
</protein>
<feature type="transmembrane region" description="Helical" evidence="6">
    <location>
        <begin position="393"/>
        <end position="413"/>
    </location>
</feature>
<feature type="transmembrane region" description="Helical" evidence="6">
    <location>
        <begin position="287"/>
        <end position="307"/>
    </location>
</feature>
<proteinExistence type="predicted"/>
<evidence type="ECO:0000256" key="5">
    <source>
        <dbReference type="ARBA" id="ARBA00023136"/>
    </source>
</evidence>
<dbReference type="AlphaFoldDB" id="A0A8J7QPM2"/>
<feature type="transmembrane region" description="Helical" evidence="6">
    <location>
        <begin position="236"/>
        <end position="258"/>
    </location>
</feature>
<dbReference type="PANTHER" id="PTHR10283:SF82">
    <property type="entry name" value="SOLUTE CARRIER FAMILY 13 MEMBER 2"/>
    <property type="match status" value="1"/>
</dbReference>
<keyword evidence="5 6" id="KW-0472">Membrane</keyword>
<dbReference type="NCBIfam" id="TIGR00785">
    <property type="entry name" value="dass"/>
    <property type="match status" value="1"/>
</dbReference>
<feature type="transmembrane region" description="Helical" evidence="6">
    <location>
        <begin position="425"/>
        <end position="444"/>
    </location>
</feature>
<reference evidence="7" key="1">
    <citation type="submission" date="2021-03" db="EMBL/GenBank/DDBJ databases">
        <authorList>
            <person name="Wang G."/>
        </authorList>
    </citation>
    <scope>NUCLEOTIDE SEQUENCE</scope>
    <source>
        <strain evidence="7">KCTC 12899</strain>
    </source>
</reference>
<feature type="transmembrane region" description="Helical" evidence="6">
    <location>
        <begin position="105"/>
        <end position="123"/>
    </location>
</feature>
<dbReference type="GO" id="GO:0005886">
    <property type="term" value="C:plasma membrane"/>
    <property type="evidence" value="ECO:0007669"/>
    <property type="project" value="TreeGrafter"/>
</dbReference>
<dbReference type="GO" id="GO:0015141">
    <property type="term" value="F:succinate transmembrane transporter activity"/>
    <property type="evidence" value="ECO:0007669"/>
    <property type="project" value="UniProtKB-ARBA"/>
</dbReference>
<evidence type="ECO:0000256" key="1">
    <source>
        <dbReference type="ARBA" id="ARBA00004141"/>
    </source>
</evidence>
<feature type="transmembrane region" description="Helical" evidence="6">
    <location>
        <begin position="144"/>
        <end position="162"/>
    </location>
</feature>
<feature type="transmembrane region" description="Helical" evidence="6">
    <location>
        <begin position="21"/>
        <end position="41"/>
    </location>
</feature>
<dbReference type="CDD" id="cd01115">
    <property type="entry name" value="SLC13_permease"/>
    <property type="match status" value="1"/>
</dbReference>
<keyword evidence="3 6" id="KW-0812">Transmembrane</keyword>
<feature type="transmembrane region" description="Helical" evidence="6">
    <location>
        <begin position="319"/>
        <end position="341"/>
    </location>
</feature>
<feature type="transmembrane region" description="Helical" evidence="6">
    <location>
        <begin position="450"/>
        <end position="470"/>
    </location>
</feature>
<dbReference type="Pfam" id="PF00939">
    <property type="entry name" value="Na_sulph_symp"/>
    <property type="match status" value="1"/>
</dbReference>
<dbReference type="InterPro" id="IPR001898">
    <property type="entry name" value="SLC13A/DASS"/>
</dbReference>
<evidence type="ECO:0000256" key="4">
    <source>
        <dbReference type="ARBA" id="ARBA00022989"/>
    </source>
</evidence>
<evidence type="ECO:0000256" key="6">
    <source>
        <dbReference type="SAM" id="Phobius"/>
    </source>
</evidence>
<keyword evidence="8" id="KW-1185">Reference proteome</keyword>
<feature type="transmembrane region" description="Helical" evidence="6">
    <location>
        <begin position="482"/>
        <end position="502"/>
    </location>
</feature>
<evidence type="ECO:0000256" key="2">
    <source>
        <dbReference type="ARBA" id="ARBA00022448"/>
    </source>
</evidence>
<dbReference type="RefSeq" id="WP_207861762.1">
    <property type="nucleotide sequence ID" value="NZ_JAFREP010000027.1"/>
</dbReference>
<organism evidence="7 8">
    <name type="scientific">Acanthopleuribacter pedis</name>
    <dbReference type="NCBI Taxonomy" id="442870"/>
    <lineage>
        <taxon>Bacteria</taxon>
        <taxon>Pseudomonadati</taxon>
        <taxon>Acidobacteriota</taxon>
        <taxon>Holophagae</taxon>
        <taxon>Acanthopleuribacterales</taxon>
        <taxon>Acanthopleuribacteraceae</taxon>
        <taxon>Acanthopleuribacter</taxon>
    </lineage>
</organism>
<evidence type="ECO:0000256" key="3">
    <source>
        <dbReference type="ARBA" id="ARBA00022692"/>
    </source>
</evidence>
<dbReference type="PROSITE" id="PS01271">
    <property type="entry name" value="NA_SULFATE"/>
    <property type="match status" value="1"/>
</dbReference>
<sequence>MQKAYEPPTQEKKPAKFDRATIQWLGFFLAPVLAGLAFYALPESYLNQDGAAVAISHEARVTAAVGVWMAVWWLSEAIPISATALVPLVLLPLMGAAPIKNVATSYGHELIFLFMGGFFLSKAMERWGLHRRIALLTLRFFGRGQRMMIAGFMIVTAVLSMWVSNTATAIMMLPIALSVVALIEEKEGASSQFAPALMLGIAYSASIGGVATLIGSPPNLFLAGYIRERFGTEISFAQWFMVGFPLTCVFLPLSWWLLTRLFYKVSPNPPAGGRALIDKAYRELGTINRGSVITLVVFLMTAAMWLMRPMLTKLTIGDLQPLAGLTDAGIAILAGLCLFSLPVNPKERVFVLDWETAVKMPWGILILFGGGLALAGAIQSTGLGAYLGSLVTHWQTLPTVLLIALVATMVIFLTELTSNTATSATLVPILTAIAIGMALDPYLLVFPATLAASMAFMMPVATPPNAIVFGSGKISIPEMARVGIWLNFIGVGLITLVTWLWIPVIMG</sequence>
<feature type="transmembrane region" description="Helical" evidence="6">
    <location>
        <begin position="80"/>
        <end position="99"/>
    </location>
</feature>
<evidence type="ECO:0000313" key="7">
    <source>
        <dbReference type="EMBL" id="MBO1321790.1"/>
    </source>
</evidence>
<dbReference type="PANTHER" id="PTHR10283">
    <property type="entry name" value="SOLUTE CARRIER FAMILY 13 MEMBER"/>
    <property type="match status" value="1"/>
</dbReference>
<name>A0A8J7QPM2_9BACT</name>
<feature type="transmembrane region" description="Helical" evidence="6">
    <location>
        <begin position="196"/>
        <end position="216"/>
    </location>
</feature>
<dbReference type="EMBL" id="JAFREP010000027">
    <property type="protein sequence ID" value="MBO1321790.1"/>
    <property type="molecule type" value="Genomic_DNA"/>
</dbReference>
<keyword evidence="4 6" id="KW-1133">Transmembrane helix</keyword>
<dbReference type="Proteomes" id="UP000664417">
    <property type="component" value="Unassembled WGS sequence"/>
</dbReference>